<dbReference type="WBParaSite" id="SMUV_0000984901-mRNA-1">
    <property type="protein sequence ID" value="SMUV_0000984901-mRNA-1"/>
    <property type="gene ID" value="SMUV_0000984901"/>
</dbReference>
<keyword evidence="2" id="KW-1185">Reference proteome</keyword>
<evidence type="ECO:0000313" key="2">
    <source>
        <dbReference type="Proteomes" id="UP000046393"/>
    </source>
</evidence>
<feature type="domain" description="Pericentriolar material 1 protein C-terminal" evidence="1">
    <location>
        <begin position="120"/>
        <end position="229"/>
    </location>
</feature>
<dbReference type="GO" id="GO:0071539">
    <property type="term" value="P:protein localization to centrosome"/>
    <property type="evidence" value="ECO:0007669"/>
    <property type="project" value="InterPro"/>
</dbReference>
<dbReference type="GO" id="GO:0036064">
    <property type="term" value="C:ciliary basal body"/>
    <property type="evidence" value="ECO:0007669"/>
    <property type="project" value="TreeGrafter"/>
</dbReference>
<sequence length="239" mass="26543">MNTGIDVTVLHNDDAPTATTVSAILSADPAAAETTTFKNEKANGTENLMLKTVVQMPTSEADDSAECIKKQSGDLQQTTKAELAKQHLNSGKGKLQKQRTLEKIRYATEDDNLNASEENQGNLEELEKNIYAIVGGVVQWIKDHSDENASEELMKQLRDLIMETTSKVCFKNAPKATYENQLSTIIDNTLSPYIGEQIRAIRQQLVTDISEILYNELAFFQLMQNIDNLVCDDAVELQS</sequence>
<reference evidence="3" key="1">
    <citation type="submission" date="2017-02" db="UniProtKB">
        <authorList>
            <consortium name="WormBaseParasite"/>
        </authorList>
    </citation>
    <scope>IDENTIFICATION</scope>
</reference>
<evidence type="ECO:0000313" key="3">
    <source>
        <dbReference type="WBParaSite" id="SMUV_0000984901-mRNA-1"/>
    </source>
</evidence>
<organism evidence="2 3">
    <name type="scientific">Syphacia muris</name>
    <dbReference type="NCBI Taxonomy" id="451379"/>
    <lineage>
        <taxon>Eukaryota</taxon>
        <taxon>Metazoa</taxon>
        <taxon>Ecdysozoa</taxon>
        <taxon>Nematoda</taxon>
        <taxon>Chromadorea</taxon>
        <taxon>Rhabditida</taxon>
        <taxon>Spirurina</taxon>
        <taxon>Oxyuridomorpha</taxon>
        <taxon>Oxyuroidea</taxon>
        <taxon>Oxyuridae</taxon>
        <taxon>Syphacia</taxon>
    </lineage>
</organism>
<name>A0A0N5AY14_9BILA</name>
<dbReference type="InterPro" id="IPR024138">
    <property type="entry name" value="Pericentriolar_Pcm1"/>
</dbReference>
<dbReference type="STRING" id="451379.A0A0N5AY14"/>
<dbReference type="GO" id="GO:1905515">
    <property type="term" value="P:non-motile cilium assembly"/>
    <property type="evidence" value="ECO:0007669"/>
    <property type="project" value="TreeGrafter"/>
</dbReference>
<dbReference type="PANTHER" id="PTHR14164">
    <property type="entry name" value="PERICENTRIOLAR MATERIAL 1-RELATED"/>
    <property type="match status" value="1"/>
</dbReference>
<accession>A0A0N5AY14</accession>
<dbReference type="PANTHER" id="PTHR14164:SF12">
    <property type="entry name" value="PERICENTRIOLAR MATERIAL 1 PROTEIN"/>
    <property type="match status" value="1"/>
</dbReference>
<dbReference type="Proteomes" id="UP000046393">
    <property type="component" value="Unplaced"/>
</dbReference>
<protein>
    <submittedName>
        <fullName evidence="3">PCM1_C domain-containing protein</fullName>
    </submittedName>
</protein>
<dbReference type="GO" id="GO:0034454">
    <property type="term" value="P:microtubule anchoring at centrosome"/>
    <property type="evidence" value="ECO:0007669"/>
    <property type="project" value="InterPro"/>
</dbReference>
<proteinExistence type="predicted"/>
<dbReference type="InterPro" id="IPR031446">
    <property type="entry name" value="PCM1_C"/>
</dbReference>
<dbReference type="Pfam" id="PF15717">
    <property type="entry name" value="PCM1_C"/>
    <property type="match status" value="1"/>
</dbReference>
<dbReference type="GO" id="GO:0034451">
    <property type="term" value="C:centriolar satellite"/>
    <property type="evidence" value="ECO:0007669"/>
    <property type="project" value="TreeGrafter"/>
</dbReference>
<evidence type="ECO:0000259" key="1">
    <source>
        <dbReference type="Pfam" id="PF15717"/>
    </source>
</evidence>
<dbReference type="AlphaFoldDB" id="A0A0N5AY14"/>